<dbReference type="AlphaFoldDB" id="A0A346Y2P6"/>
<reference evidence="6 7" key="1">
    <citation type="submission" date="2018-09" db="EMBL/GenBank/DDBJ databases">
        <title>Complete genome sequence of Euzebya sp. DY32-46 isolated from seawater of Pacific Ocean.</title>
        <authorList>
            <person name="Xu L."/>
            <person name="Wu Y.-H."/>
            <person name="Xu X.-W."/>
        </authorList>
    </citation>
    <scope>NUCLEOTIDE SEQUENCE [LARGE SCALE GENOMIC DNA]</scope>
    <source>
        <strain evidence="6 7">DY32-46</strain>
    </source>
</reference>
<dbReference type="KEGG" id="euz:DVS28_a4076"/>
<dbReference type="Gene3D" id="3.40.1280.10">
    <property type="match status" value="1"/>
</dbReference>
<dbReference type="Gene3D" id="3.30.1330.30">
    <property type="match status" value="1"/>
</dbReference>
<evidence type="ECO:0000256" key="4">
    <source>
        <dbReference type="SAM" id="MobiDB-lite"/>
    </source>
</evidence>
<evidence type="ECO:0000256" key="2">
    <source>
        <dbReference type="ARBA" id="ARBA00022603"/>
    </source>
</evidence>
<dbReference type="SUPFAM" id="SSF55315">
    <property type="entry name" value="L30e-like"/>
    <property type="match status" value="1"/>
</dbReference>
<feature type="region of interest" description="Disordered" evidence="4">
    <location>
        <begin position="1"/>
        <end position="30"/>
    </location>
</feature>
<evidence type="ECO:0000313" key="7">
    <source>
        <dbReference type="Proteomes" id="UP000264006"/>
    </source>
</evidence>
<protein>
    <submittedName>
        <fullName evidence="6">23S rRNA (Guanosine-2'-O-)-methyltransferase rlmB</fullName>
    </submittedName>
</protein>
<evidence type="ECO:0000256" key="1">
    <source>
        <dbReference type="ARBA" id="ARBA00007228"/>
    </source>
</evidence>
<dbReference type="Proteomes" id="UP000264006">
    <property type="component" value="Chromosome"/>
</dbReference>
<dbReference type="GO" id="GO:0032259">
    <property type="term" value="P:methylation"/>
    <property type="evidence" value="ECO:0007669"/>
    <property type="project" value="UniProtKB-KW"/>
</dbReference>
<name>A0A346Y2P6_9ACTN</name>
<dbReference type="InterPro" id="IPR029028">
    <property type="entry name" value="Alpha/beta_knot_MTases"/>
</dbReference>
<dbReference type="NCBIfam" id="TIGR00186">
    <property type="entry name" value="rRNA_methyl_3"/>
    <property type="match status" value="1"/>
</dbReference>
<keyword evidence="7" id="KW-1185">Reference proteome</keyword>
<dbReference type="Pfam" id="PF00588">
    <property type="entry name" value="SpoU_methylase"/>
    <property type="match status" value="1"/>
</dbReference>
<dbReference type="PANTHER" id="PTHR46429:SF1">
    <property type="entry name" value="23S RRNA (GUANOSINE-2'-O-)-METHYLTRANSFERASE RLMB"/>
    <property type="match status" value="1"/>
</dbReference>
<keyword evidence="2 6" id="KW-0489">Methyltransferase</keyword>
<dbReference type="GO" id="GO:0005829">
    <property type="term" value="C:cytosol"/>
    <property type="evidence" value="ECO:0007669"/>
    <property type="project" value="TreeGrafter"/>
</dbReference>
<accession>A0A346Y2P6</accession>
<evidence type="ECO:0000259" key="5">
    <source>
        <dbReference type="SMART" id="SM00967"/>
    </source>
</evidence>
<dbReference type="PANTHER" id="PTHR46429">
    <property type="entry name" value="23S RRNA (GUANOSINE-2'-O-)-METHYLTRANSFERASE RLMB"/>
    <property type="match status" value="1"/>
</dbReference>
<comment type="similarity">
    <text evidence="1">Belongs to the class IV-like SAM-binding methyltransferase superfamily. RNA methyltransferase TrmH family.</text>
</comment>
<keyword evidence="3 6" id="KW-0808">Transferase</keyword>
<sequence length="264" mass="27798">MSPRNRRPARPDPSRSQEGRGGPGRSDRYVIPGRQPVREAIRAGRDLEAVIIDTRQVDALADLAQAAADAGVTLRTASRDELDGLTGEVRHQGVVALAGPFAYASMDRLATADLVLVLDGVTDPRNLGAIARVAEQAGAGGIVIRSKRAASPSPAAEKAAAGALSWVPVVVATNITRAVEELRDHGLWSLGLAGEAPRTVWDEPLLDERVALVIGEEGAGLSRLVAERVDALVSIPMAGRLDSLNAATATAVTAFEWSRRHHGK</sequence>
<evidence type="ECO:0000256" key="3">
    <source>
        <dbReference type="ARBA" id="ARBA00022679"/>
    </source>
</evidence>
<dbReference type="InterPro" id="IPR004441">
    <property type="entry name" value="rRNA_MeTrfase_TrmH"/>
</dbReference>
<dbReference type="RefSeq" id="WP_164710811.1">
    <property type="nucleotide sequence ID" value="NZ_CP031165.1"/>
</dbReference>
<dbReference type="Pfam" id="PF08032">
    <property type="entry name" value="SpoU_sub_bind"/>
    <property type="match status" value="1"/>
</dbReference>
<dbReference type="SUPFAM" id="SSF75217">
    <property type="entry name" value="alpha/beta knot"/>
    <property type="match status" value="1"/>
</dbReference>
<dbReference type="GO" id="GO:0008173">
    <property type="term" value="F:RNA methyltransferase activity"/>
    <property type="evidence" value="ECO:0007669"/>
    <property type="project" value="InterPro"/>
</dbReference>
<dbReference type="InterPro" id="IPR001537">
    <property type="entry name" value="SpoU_MeTrfase"/>
</dbReference>
<dbReference type="EMBL" id="CP031165">
    <property type="protein sequence ID" value="AXV08743.1"/>
    <property type="molecule type" value="Genomic_DNA"/>
</dbReference>
<organism evidence="6 7">
    <name type="scientific">Euzebya pacifica</name>
    <dbReference type="NCBI Taxonomy" id="1608957"/>
    <lineage>
        <taxon>Bacteria</taxon>
        <taxon>Bacillati</taxon>
        <taxon>Actinomycetota</taxon>
        <taxon>Nitriliruptoria</taxon>
        <taxon>Euzebyales</taxon>
    </lineage>
</organism>
<evidence type="ECO:0000313" key="6">
    <source>
        <dbReference type="EMBL" id="AXV08743.1"/>
    </source>
</evidence>
<gene>
    <name evidence="6" type="ORF">DVS28_a4076</name>
</gene>
<dbReference type="SMART" id="SM00967">
    <property type="entry name" value="SpoU_sub_bind"/>
    <property type="match status" value="1"/>
</dbReference>
<dbReference type="InterPro" id="IPR029026">
    <property type="entry name" value="tRNA_m1G_MTases_N"/>
</dbReference>
<feature type="domain" description="RNA 2-O ribose methyltransferase substrate binding" evidence="5">
    <location>
        <begin position="30"/>
        <end position="104"/>
    </location>
</feature>
<proteinExistence type="inferred from homology"/>
<dbReference type="InterPro" id="IPR029064">
    <property type="entry name" value="Ribosomal_eL30-like_sf"/>
</dbReference>
<dbReference type="GO" id="GO:0006396">
    <property type="term" value="P:RNA processing"/>
    <property type="evidence" value="ECO:0007669"/>
    <property type="project" value="InterPro"/>
</dbReference>
<dbReference type="CDD" id="cd18103">
    <property type="entry name" value="SpoU-like_RlmB"/>
    <property type="match status" value="1"/>
</dbReference>
<dbReference type="InterPro" id="IPR013123">
    <property type="entry name" value="SpoU_subst-bd"/>
</dbReference>
<feature type="compositionally biased region" description="Basic and acidic residues" evidence="4">
    <location>
        <begin position="9"/>
        <end position="18"/>
    </location>
</feature>
<dbReference type="GO" id="GO:0003723">
    <property type="term" value="F:RNA binding"/>
    <property type="evidence" value="ECO:0007669"/>
    <property type="project" value="InterPro"/>
</dbReference>